<dbReference type="Proteomes" id="UP001266807">
    <property type="component" value="Unassembled WGS sequence"/>
</dbReference>
<evidence type="ECO:0008006" key="3">
    <source>
        <dbReference type="Google" id="ProtNLM"/>
    </source>
</evidence>
<sequence length="192" mass="22802">MNANFGEELVYWYLRLNGFFLINNFVLHQNSEGRTSDADLLAVRFPYVYEETGGRLEDWDPLLLSYFEPGKTIGIICEVKTGLDFNTNKIFQDYNVNKSVQRIGFTSNELDYQEIFYNSMVSFGDYQIAKLLVTRKLHNPKSDCLHIKMVHIRSFLRERMHKYMDRKLGDRMFFSSSLLQYLIWDESLKMNR</sequence>
<reference evidence="1 2" key="1">
    <citation type="submission" date="2023-07" db="EMBL/GenBank/DDBJ databases">
        <title>Sorghum-associated microbial communities from plants grown in Nebraska, USA.</title>
        <authorList>
            <person name="Schachtman D."/>
        </authorList>
    </citation>
    <scope>NUCLEOTIDE SEQUENCE [LARGE SCALE GENOMIC DNA]</scope>
    <source>
        <strain evidence="1 2">BE143</strain>
    </source>
</reference>
<evidence type="ECO:0000313" key="1">
    <source>
        <dbReference type="EMBL" id="MDR6780684.1"/>
    </source>
</evidence>
<protein>
    <recommendedName>
        <fullName evidence="3">Nucleotidyltransferase family protein</fullName>
    </recommendedName>
</protein>
<accession>A0ABU1QM19</accession>
<organism evidence="1 2">
    <name type="scientific">Paenibacillus peoriae</name>
    <dbReference type="NCBI Taxonomy" id="59893"/>
    <lineage>
        <taxon>Bacteria</taxon>
        <taxon>Bacillati</taxon>
        <taxon>Bacillota</taxon>
        <taxon>Bacilli</taxon>
        <taxon>Bacillales</taxon>
        <taxon>Paenibacillaceae</taxon>
        <taxon>Paenibacillus</taxon>
    </lineage>
</organism>
<evidence type="ECO:0000313" key="2">
    <source>
        <dbReference type="Proteomes" id="UP001266807"/>
    </source>
</evidence>
<comment type="caution">
    <text evidence="1">The sequence shown here is derived from an EMBL/GenBank/DDBJ whole genome shotgun (WGS) entry which is preliminary data.</text>
</comment>
<dbReference type="RefSeq" id="WP_075153762.1">
    <property type="nucleotide sequence ID" value="NZ_JAVDUG010000009.1"/>
</dbReference>
<proteinExistence type="predicted"/>
<name>A0ABU1QM19_9BACL</name>
<keyword evidence="2" id="KW-1185">Reference proteome</keyword>
<dbReference type="EMBL" id="JAVDUG010000009">
    <property type="protein sequence ID" value="MDR6780684.1"/>
    <property type="molecule type" value="Genomic_DNA"/>
</dbReference>
<gene>
    <name evidence="1" type="ORF">J2W98_004991</name>
</gene>